<feature type="compositionally biased region" description="Polar residues" evidence="1">
    <location>
        <begin position="404"/>
        <end position="417"/>
    </location>
</feature>
<evidence type="ECO:0000256" key="1">
    <source>
        <dbReference type="SAM" id="MobiDB-lite"/>
    </source>
</evidence>
<dbReference type="OrthoDB" id="4777753at2759"/>
<dbReference type="AlphaFoldDB" id="A0A2J6R743"/>
<evidence type="ECO:0000313" key="2">
    <source>
        <dbReference type="EMBL" id="PMD34319.1"/>
    </source>
</evidence>
<evidence type="ECO:0008006" key="4">
    <source>
        <dbReference type="Google" id="ProtNLM"/>
    </source>
</evidence>
<feature type="region of interest" description="Disordered" evidence="1">
    <location>
        <begin position="102"/>
        <end position="143"/>
    </location>
</feature>
<protein>
    <recommendedName>
        <fullName evidence="4">CCHC-type domain-containing protein</fullName>
    </recommendedName>
</protein>
<reference evidence="2 3" key="1">
    <citation type="submission" date="2016-04" db="EMBL/GenBank/DDBJ databases">
        <title>A degradative enzymes factory behind the ericoid mycorrhizal symbiosis.</title>
        <authorList>
            <consortium name="DOE Joint Genome Institute"/>
            <person name="Martino E."/>
            <person name="Morin E."/>
            <person name="Grelet G."/>
            <person name="Kuo A."/>
            <person name="Kohler A."/>
            <person name="Daghino S."/>
            <person name="Barry K."/>
            <person name="Choi C."/>
            <person name="Cichocki N."/>
            <person name="Clum A."/>
            <person name="Copeland A."/>
            <person name="Hainaut M."/>
            <person name="Haridas S."/>
            <person name="Labutti K."/>
            <person name="Lindquist E."/>
            <person name="Lipzen A."/>
            <person name="Khouja H.-R."/>
            <person name="Murat C."/>
            <person name="Ohm R."/>
            <person name="Olson A."/>
            <person name="Spatafora J."/>
            <person name="Veneault-Fourrey C."/>
            <person name="Henrissat B."/>
            <person name="Grigoriev I."/>
            <person name="Martin F."/>
            <person name="Perotto S."/>
        </authorList>
    </citation>
    <scope>NUCLEOTIDE SEQUENCE [LARGE SCALE GENOMIC DNA]</scope>
    <source>
        <strain evidence="2 3">F</strain>
    </source>
</reference>
<dbReference type="EMBL" id="KZ613954">
    <property type="protein sequence ID" value="PMD34319.1"/>
    <property type="molecule type" value="Genomic_DNA"/>
</dbReference>
<accession>A0A2J6R743</accession>
<feature type="compositionally biased region" description="Polar residues" evidence="1">
    <location>
        <begin position="121"/>
        <end position="134"/>
    </location>
</feature>
<sequence length="532" mass="58137">MAPAKAVIGSPNMEYSSQIGVMRQKAMDEKLEFDCILQYYRKRLLHLHTSCPDMPPHLQQYRAEHQTWSSFWPEKPFPGIEPIVPAPVAPLVATAPLSTSTLSVSGDLEPSKTTPDMPASLISSGTTNASTGSPCPTARAPKGPKALLYPRASASGQKIKHKNKGQEEVGAKVVPPSVGQVQRCGACFQLGHELCDCTRRVDSSGFLNGCPRCNTTHHSFDQCGGNKGPSLPSDAFDLMVVRRIGKPPIRSGIDFRFLDPAKFASLERFPQTCQFAAARHRNKVRQEVHEQVHDPSWAKPESVGSQIHPMEAKYQRERTAKIDQTPGTLASTAANTMTENWAPEAYPAPAEGTSTFPGPAFEYQQVADPQSYTAYSTMYVGYQGQFFDGPPDYSAAEYPQHQSVNDTIPSNVSQDTGSSPLPPPPYTPSAWSEFPPQDPYVGYPPQHLPTPTHHGQYSFLGYAPAETAPEIQSRFPNEGKYAFGPSKPCENCGTITHHWSSCPKPCSSCDGDSHWAPECPFSSSTLHVPSYK</sequence>
<proteinExistence type="predicted"/>
<keyword evidence="3" id="KW-1185">Reference proteome</keyword>
<gene>
    <name evidence="2" type="ORF">L207DRAFT_588919</name>
</gene>
<feature type="region of interest" description="Disordered" evidence="1">
    <location>
        <begin position="404"/>
        <end position="425"/>
    </location>
</feature>
<dbReference type="Proteomes" id="UP000235786">
    <property type="component" value="Unassembled WGS sequence"/>
</dbReference>
<dbReference type="STRING" id="1149755.A0A2J6R743"/>
<organism evidence="2 3">
    <name type="scientific">Hyaloscypha variabilis (strain UAMH 11265 / GT02V1 / F)</name>
    <name type="common">Meliniomyces variabilis</name>
    <dbReference type="NCBI Taxonomy" id="1149755"/>
    <lineage>
        <taxon>Eukaryota</taxon>
        <taxon>Fungi</taxon>
        <taxon>Dikarya</taxon>
        <taxon>Ascomycota</taxon>
        <taxon>Pezizomycotina</taxon>
        <taxon>Leotiomycetes</taxon>
        <taxon>Helotiales</taxon>
        <taxon>Hyaloscyphaceae</taxon>
        <taxon>Hyaloscypha</taxon>
        <taxon>Hyaloscypha variabilis</taxon>
    </lineage>
</organism>
<name>A0A2J6R743_HYAVF</name>
<evidence type="ECO:0000313" key="3">
    <source>
        <dbReference type="Proteomes" id="UP000235786"/>
    </source>
</evidence>